<dbReference type="GO" id="GO:0005524">
    <property type="term" value="F:ATP binding"/>
    <property type="evidence" value="ECO:0007669"/>
    <property type="project" value="UniProtKB-KW"/>
</dbReference>
<dbReference type="PANTHER" id="PTHR42878">
    <property type="entry name" value="TWO-COMPONENT HISTIDINE KINASE"/>
    <property type="match status" value="1"/>
</dbReference>
<dbReference type="EMBL" id="SMTL01000001">
    <property type="protein sequence ID" value="TDK38939.1"/>
    <property type="molecule type" value="Genomic_DNA"/>
</dbReference>
<dbReference type="SMART" id="SM00388">
    <property type="entry name" value="HisKA"/>
    <property type="match status" value="1"/>
</dbReference>
<dbReference type="InterPro" id="IPR003594">
    <property type="entry name" value="HATPase_dom"/>
</dbReference>
<dbReference type="Gene3D" id="3.30.450.40">
    <property type="match status" value="1"/>
</dbReference>
<reference evidence="19 20" key="1">
    <citation type="submission" date="2019-03" db="EMBL/GenBank/DDBJ databases">
        <title>Rhizobium sp. nov., an bacterium isolated from biocrust in Mu Us Desert.</title>
        <authorList>
            <person name="Lixiong L."/>
        </authorList>
    </citation>
    <scope>NUCLEOTIDE SEQUENCE [LARGE SCALE GENOMIC DNA]</scope>
    <source>
        <strain evidence="19 20">SPY-1</strain>
    </source>
</reference>
<dbReference type="Pfam" id="PF00360">
    <property type="entry name" value="PHY"/>
    <property type="match status" value="1"/>
</dbReference>
<evidence type="ECO:0000256" key="5">
    <source>
        <dbReference type="ARBA" id="ARBA00022475"/>
    </source>
</evidence>
<dbReference type="InterPro" id="IPR001294">
    <property type="entry name" value="Phytochrome"/>
</dbReference>
<dbReference type="InterPro" id="IPR036097">
    <property type="entry name" value="HisK_dim/P_sf"/>
</dbReference>
<dbReference type="OrthoDB" id="9760752at2"/>
<organism evidence="19 20">
    <name type="scientific">Rhizobium deserti</name>
    <dbReference type="NCBI Taxonomy" id="2547961"/>
    <lineage>
        <taxon>Bacteria</taxon>
        <taxon>Pseudomonadati</taxon>
        <taxon>Pseudomonadota</taxon>
        <taxon>Alphaproteobacteria</taxon>
        <taxon>Hyphomicrobiales</taxon>
        <taxon>Rhizobiaceae</taxon>
        <taxon>Rhizobium/Agrobacterium group</taxon>
        <taxon>Rhizobium</taxon>
    </lineage>
</organism>
<dbReference type="Pfam" id="PF00512">
    <property type="entry name" value="HisKA"/>
    <property type="match status" value="1"/>
</dbReference>
<dbReference type="CDD" id="cd00082">
    <property type="entry name" value="HisKA"/>
    <property type="match status" value="1"/>
</dbReference>
<dbReference type="InterPro" id="IPR043150">
    <property type="entry name" value="Phytochrome_PHY_sf"/>
</dbReference>
<dbReference type="RefSeq" id="WP_133314387.1">
    <property type="nucleotide sequence ID" value="NZ_SMTL01000001.1"/>
</dbReference>
<dbReference type="InterPro" id="IPR016132">
    <property type="entry name" value="Phyto_chromo_attachment"/>
</dbReference>
<dbReference type="GO" id="GO:0009584">
    <property type="term" value="P:detection of visible light"/>
    <property type="evidence" value="ECO:0007669"/>
    <property type="project" value="InterPro"/>
</dbReference>
<evidence type="ECO:0000256" key="16">
    <source>
        <dbReference type="ARBA" id="ARBA00023170"/>
    </source>
</evidence>
<keyword evidence="15" id="KW-0472">Membrane</keyword>
<dbReference type="InterPro" id="IPR003018">
    <property type="entry name" value="GAF"/>
</dbReference>
<dbReference type="PROSITE" id="PS50109">
    <property type="entry name" value="HIS_KIN"/>
    <property type="match status" value="1"/>
</dbReference>
<dbReference type="SUPFAM" id="SSF47384">
    <property type="entry name" value="Homodimeric domain of signal transducing histidine kinase"/>
    <property type="match status" value="1"/>
</dbReference>
<comment type="catalytic activity">
    <reaction evidence="1">
        <text>ATP + protein L-histidine = ADP + protein N-phospho-L-histidine.</text>
        <dbReference type="EC" id="2.7.13.3"/>
    </reaction>
</comment>
<dbReference type="Pfam" id="PF02518">
    <property type="entry name" value="HATPase_c"/>
    <property type="match status" value="1"/>
</dbReference>
<evidence type="ECO:0000313" key="19">
    <source>
        <dbReference type="EMBL" id="TDK38939.1"/>
    </source>
</evidence>
<evidence type="ECO:0000256" key="7">
    <source>
        <dbReference type="ARBA" id="ARBA00022553"/>
    </source>
</evidence>
<evidence type="ECO:0000313" key="20">
    <source>
        <dbReference type="Proteomes" id="UP000295238"/>
    </source>
</evidence>
<dbReference type="SUPFAM" id="SSF55874">
    <property type="entry name" value="ATPase domain of HSP90 chaperone/DNA topoisomerase II/histidine kinase"/>
    <property type="match status" value="1"/>
</dbReference>
<evidence type="ECO:0000259" key="18">
    <source>
        <dbReference type="PROSITE" id="PS50109"/>
    </source>
</evidence>
<dbReference type="FunFam" id="3.30.565.10:FF:000023">
    <property type="entry name" value="PAS domain-containing sensor histidine kinase"/>
    <property type="match status" value="1"/>
</dbReference>
<dbReference type="GO" id="GO:0006355">
    <property type="term" value="P:regulation of DNA-templated transcription"/>
    <property type="evidence" value="ECO:0007669"/>
    <property type="project" value="InterPro"/>
</dbReference>
<evidence type="ECO:0000256" key="12">
    <source>
        <dbReference type="ARBA" id="ARBA00022840"/>
    </source>
</evidence>
<evidence type="ECO:0000256" key="2">
    <source>
        <dbReference type="ARBA" id="ARBA00004236"/>
    </source>
</evidence>
<keyword evidence="9" id="KW-0808">Transferase</keyword>
<dbReference type="GO" id="GO:0000155">
    <property type="term" value="F:phosphorelay sensor kinase activity"/>
    <property type="evidence" value="ECO:0007669"/>
    <property type="project" value="InterPro"/>
</dbReference>
<comment type="similarity">
    <text evidence="3">In the N-terminal section; belongs to the phytochrome family.</text>
</comment>
<feature type="domain" description="Histidine kinase" evidence="18">
    <location>
        <begin position="512"/>
        <end position="725"/>
    </location>
</feature>
<dbReference type="Proteomes" id="UP000295238">
    <property type="component" value="Unassembled WGS sequence"/>
</dbReference>
<dbReference type="InterPro" id="IPR035965">
    <property type="entry name" value="PAS-like_dom_sf"/>
</dbReference>
<dbReference type="InterPro" id="IPR013654">
    <property type="entry name" value="PAS_2"/>
</dbReference>
<evidence type="ECO:0000256" key="6">
    <source>
        <dbReference type="ARBA" id="ARBA00022543"/>
    </source>
</evidence>
<evidence type="ECO:0000256" key="11">
    <source>
        <dbReference type="ARBA" id="ARBA00022777"/>
    </source>
</evidence>
<keyword evidence="11" id="KW-0418">Kinase</keyword>
<evidence type="ECO:0000256" key="14">
    <source>
        <dbReference type="ARBA" id="ARBA00023012"/>
    </source>
</evidence>
<dbReference type="EC" id="2.7.13.3" evidence="4"/>
<dbReference type="GO" id="GO:0007234">
    <property type="term" value="P:osmosensory signaling via phosphorelay pathway"/>
    <property type="evidence" value="ECO:0007669"/>
    <property type="project" value="TreeGrafter"/>
</dbReference>
<dbReference type="AlphaFoldDB" id="A0A4R5UME3"/>
<keyword evidence="6" id="KW-0600">Photoreceptor protein</keyword>
<gene>
    <name evidence="19" type="ORF">E2F50_01995</name>
</gene>
<comment type="subcellular location">
    <subcellularLocation>
        <location evidence="2">Cell membrane</location>
    </subcellularLocation>
</comment>
<dbReference type="Gene3D" id="3.30.565.10">
    <property type="entry name" value="Histidine kinase-like ATPase, C-terminal domain"/>
    <property type="match status" value="1"/>
</dbReference>
<dbReference type="PANTHER" id="PTHR42878:SF15">
    <property type="entry name" value="BACTERIOPHYTOCHROME"/>
    <property type="match status" value="1"/>
</dbReference>
<keyword evidence="10" id="KW-0547">Nucleotide-binding</keyword>
<dbReference type="Pfam" id="PF08446">
    <property type="entry name" value="PAS_2"/>
    <property type="match status" value="1"/>
</dbReference>
<dbReference type="GO" id="GO:0000156">
    <property type="term" value="F:phosphorelay response regulator activity"/>
    <property type="evidence" value="ECO:0007669"/>
    <property type="project" value="TreeGrafter"/>
</dbReference>
<evidence type="ECO:0000256" key="1">
    <source>
        <dbReference type="ARBA" id="ARBA00000085"/>
    </source>
</evidence>
<evidence type="ECO:0000256" key="4">
    <source>
        <dbReference type="ARBA" id="ARBA00012438"/>
    </source>
</evidence>
<comment type="caution">
    <text evidence="19">The sequence shown here is derived from an EMBL/GenBank/DDBJ whole genome shotgun (WGS) entry which is preliminary data.</text>
</comment>
<dbReference type="InterPro" id="IPR005467">
    <property type="entry name" value="His_kinase_dom"/>
</dbReference>
<evidence type="ECO:0000256" key="3">
    <source>
        <dbReference type="ARBA" id="ARBA00006402"/>
    </source>
</evidence>
<keyword evidence="7" id="KW-0597">Phosphoprotein</keyword>
<keyword evidence="14" id="KW-0902">Two-component regulatory system</keyword>
<dbReference type="InterPro" id="IPR013515">
    <property type="entry name" value="Phytochrome_cen-reg"/>
</dbReference>
<keyword evidence="16" id="KW-0675">Receptor</keyword>
<dbReference type="Pfam" id="PF01590">
    <property type="entry name" value="GAF"/>
    <property type="match status" value="1"/>
</dbReference>
<dbReference type="InterPro" id="IPR029016">
    <property type="entry name" value="GAF-like_dom_sf"/>
</dbReference>
<name>A0A4R5UME3_9HYPH</name>
<protein>
    <recommendedName>
        <fullName evidence="4">histidine kinase</fullName>
        <ecNumber evidence="4">2.7.13.3</ecNumber>
    </recommendedName>
</protein>
<proteinExistence type="inferred from homology"/>
<sequence>MSRSESDLEACSREPIHIPGAIQPHGALVVLRPADMAVVHASRNALEFFGEEVAIGRPIGGRLAPLVAAIREWYASSAPVFQSNSVEGDLQFTAHRSGHSIILEAERADTRPLEGLFSRLRGFVEILSTRPDPNGSLQAAADFIRELTGFDRVLVYRFDPDWNGHVVAEAGNGNLPSYLDLRFPAADIPAQARALYASNRVRIIPDAYYEPIAIEPANDPETGEPVDLSQAQLRSVSPVHIEYMRNMGTAASMSVSVMVDGRLWGLVSCHSAKAHTVAGTIRDACDFIVQSLAMRIAAQVHGEDAANRVELSRISARLLASMAAASSWSEGLVQAPEDLLAQVGASGAAIITEDNYAAVGAVPAERNVRAILEWLKTKEDQDIVSTNSLAAEFPQGEAFASEASGIIAIRISELYASWLIWFRPEAVRTVQWGGNPHKIVREEGRIHPRKSFDAWREQVSLQAVPWTEAQLSAARDLRGAIVGIVLRKAEELAELSSELQRSNKELEAFSYSVSHDLRAPFRHIVGFAQLLRERESELDPKSRHYLETISESALAAGRLVDDLLSFSQLGRATIVKKQVDMNKLVAEVVKSVMITASDREIEWSIDKLPDAWGDATLLRQVWYNLVDNAVKYTRPRSPAKITIEGSFADQITSFKVTDNGVGFDMAYASKLFGVFQRLQRAEDFEGTGIGLALVRRILDRHNGSITATGEVDKGASFVFALPNPEKKGRAFA</sequence>
<dbReference type="SMART" id="SM00065">
    <property type="entry name" value="GAF"/>
    <property type="match status" value="1"/>
</dbReference>
<evidence type="ECO:0000256" key="15">
    <source>
        <dbReference type="ARBA" id="ARBA00023136"/>
    </source>
</evidence>
<keyword evidence="13" id="KW-0157">Chromophore</keyword>
<evidence type="ECO:0000259" key="17">
    <source>
        <dbReference type="PROSITE" id="PS50046"/>
    </source>
</evidence>
<evidence type="ECO:0000256" key="10">
    <source>
        <dbReference type="ARBA" id="ARBA00022741"/>
    </source>
</evidence>
<dbReference type="PROSITE" id="PS50046">
    <property type="entry name" value="PHYTOCHROME_2"/>
    <property type="match status" value="1"/>
</dbReference>
<dbReference type="InterPro" id="IPR050351">
    <property type="entry name" value="BphY/WalK/GraS-like"/>
</dbReference>
<dbReference type="Gene3D" id="1.10.287.130">
    <property type="match status" value="1"/>
</dbReference>
<dbReference type="Gene3D" id="3.30.450.20">
    <property type="entry name" value="PAS domain"/>
    <property type="match status" value="1"/>
</dbReference>
<evidence type="ECO:0000256" key="9">
    <source>
        <dbReference type="ARBA" id="ARBA00022679"/>
    </source>
</evidence>
<keyword evidence="8" id="KW-0716">Sensory transduction</keyword>
<dbReference type="SUPFAM" id="SSF55781">
    <property type="entry name" value="GAF domain-like"/>
    <property type="match status" value="2"/>
</dbReference>
<dbReference type="InterPro" id="IPR036890">
    <property type="entry name" value="HATPase_C_sf"/>
</dbReference>
<feature type="domain" description="Phytochrome chromophore attachment site" evidence="17">
    <location>
        <begin position="132"/>
        <end position="290"/>
    </location>
</feature>
<dbReference type="Gene3D" id="3.30.450.270">
    <property type="match status" value="1"/>
</dbReference>
<dbReference type="GO" id="GO:0030295">
    <property type="term" value="F:protein kinase activator activity"/>
    <property type="evidence" value="ECO:0007669"/>
    <property type="project" value="TreeGrafter"/>
</dbReference>
<dbReference type="PRINTS" id="PR01033">
    <property type="entry name" value="PHYTOCHROME"/>
</dbReference>
<dbReference type="SMART" id="SM00387">
    <property type="entry name" value="HATPase_c"/>
    <property type="match status" value="1"/>
</dbReference>
<keyword evidence="20" id="KW-1185">Reference proteome</keyword>
<dbReference type="GO" id="GO:0009881">
    <property type="term" value="F:photoreceptor activity"/>
    <property type="evidence" value="ECO:0007669"/>
    <property type="project" value="UniProtKB-KW"/>
</dbReference>
<evidence type="ECO:0000256" key="8">
    <source>
        <dbReference type="ARBA" id="ARBA00022606"/>
    </source>
</evidence>
<accession>A0A4R5UME3</accession>
<dbReference type="GO" id="GO:0005886">
    <property type="term" value="C:plasma membrane"/>
    <property type="evidence" value="ECO:0007669"/>
    <property type="project" value="UniProtKB-SubCell"/>
</dbReference>
<keyword evidence="12" id="KW-0067">ATP-binding</keyword>
<evidence type="ECO:0000256" key="13">
    <source>
        <dbReference type="ARBA" id="ARBA00022991"/>
    </source>
</evidence>
<keyword evidence="5" id="KW-1003">Cell membrane</keyword>
<dbReference type="SUPFAM" id="SSF55785">
    <property type="entry name" value="PYP-like sensor domain (PAS domain)"/>
    <property type="match status" value="1"/>
</dbReference>
<dbReference type="InterPro" id="IPR003661">
    <property type="entry name" value="HisK_dim/P_dom"/>
</dbReference>